<sequence length="247" mass="27030">MMRNESAVLSTLQNAPQPQLGAWFDPARDDAPPERLAYFAPMHYERRYAYPLIVWLHDQKGSERDLSRLMPHVSTRNYVAVAVGDSDRDRPWGQTRDAIAETGARVDLAIESAGERFNVHPDRVFLAGVGPGGAMALRIALGRPTAYAGVASFDAGLPRGGRPFGQLKSVRSLPMLLAVNRDSPRYGAGEVSHDLRLLHSAGCTLDIRQYPDDGPVNTMMLADFDSWMMKLVCGQSPAPSKRGATLA</sequence>
<organism evidence="2 3">
    <name type="scientific">Pirellulimonas nuda</name>
    <dbReference type="NCBI Taxonomy" id="2528009"/>
    <lineage>
        <taxon>Bacteria</taxon>
        <taxon>Pseudomonadati</taxon>
        <taxon>Planctomycetota</taxon>
        <taxon>Planctomycetia</taxon>
        <taxon>Pirellulales</taxon>
        <taxon>Lacipirellulaceae</taxon>
        <taxon>Pirellulimonas</taxon>
    </lineage>
</organism>
<dbReference type="EMBL" id="CP036291">
    <property type="protein sequence ID" value="QDU88369.1"/>
    <property type="molecule type" value="Genomic_DNA"/>
</dbReference>
<protein>
    <recommendedName>
        <fullName evidence="4">Esterase</fullName>
    </recommendedName>
</protein>
<evidence type="ECO:0000256" key="1">
    <source>
        <dbReference type="ARBA" id="ARBA00022729"/>
    </source>
</evidence>
<evidence type="ECO:0000313" key="3">
    <source>
        <dbReference type="Proteomes" id="UP000317429"/>
    </source>
</evidence>
<dbReference type="InterPro" id="IPR029058">
    <property type="entry name" value="AB_hydrolase_fold"/>
</dbReference>
<dbReference type="Gene3D" id="3.40.50.1820">
    <property type="entry name" value="alpha/beta hydrolase"/>
    <property type="match status" value="1"/>
</dbReference>
<evidence type="ECO:0008006" key="4">
    <source>
        <dbReference type="Google" id="ProtNLM"/>
    </source>
</evidence>
<dbReference type="OrthoDB" id="270827at2"/>
<dbReference type="SUPFAM" id="SSF53474">
    <property type="entry name" value="alpha/beta-Hydrolases"/>
    <property type="match status" value="1"/>
</dbReference>
<accession>A0A518DA63</accession>
<dbReference type="InterPro" id="IPR050955">
    <property type="entry name" value="Plant_Biomass_Hydrol_Est"/>
</dbReference>
<dbReference type="AlphaFoldDB" id="A0A518DA63"/>
<dbReference type="RefSeq" id="WP_145283217.1">
    <property type="nucleotide sequence ID" value="NZ_CP036291.1"/>
</dbReference>
<proteinExistence type="predicted"/>
<keyword evidence="3" id="KW-1185">Reference proteome</keyword>
<evidence type="ECO:0000313" key="2">
    <source>
        <dbReference type="EMBL" id="QDU88369.1"/>
    </source>
</evidence>
<keyword evidence="1" id="KW-0732">Signal</keyword>
<reference evidence="2 3" key="1">
    <citation type="submission" date="2019-02" db="EMBL/GenBank/DDBJ databases">
        <title>Deep-cultivation of Planctomycetes and their phenomic and genomic characterization uncovers novel biology.</title>
        <authorList>
            <person name="Wiegand S."/>
            <person name="Jogler M."/>
            <person name="Boedeker C."/>
            <person name="Pinto D."/>
            <person name="Vollmers J."/>
            <person name="Rivas-Marin E."/>
            <person name="Kohn T."/>
            <person name="Peeters S.H."/>
            <person name="Heuer A."/>
            <person name="Rast P."/>
            <person name="Oberbeckmann S."/>
            <person name="Bunk B."/>
            <person name="Jeske O."/>
            <person name="Meyerdierks A."/>
            <person name="Storesund J.E."/>
            <person name="Kallscheuer N."/>
            <person name="Luecker S."/>
            <person name="Lage O.M."/>
            <person name="Pohl T."/>
            <person name="Merkel B.J."/>
            <person name="Hornburger P."/>
            <person name="Mueller R.-W."/>
            <person name="Bruemmer F."/>
            <person name="Labrenz M."/>
            <person name="Spormann A.M."/>
            <person name="Op den Camp H."/>
            <person name="Overmann J."/>
            <person name="Amann R."/>
            <person name="Jetten M.S.M."/>
            <person name="Mascher T."/>
            <person name="Medema M.H."/>
            <person name="Devos D.P."/>
            <person name="Kaster A.-K."/>
            <person name="Ovreas L."/>
            <person name="Rohde M."/>
            <person name="Galperin M.Y."/>
            <person name="Jogler C."/>
        </authorList>
    </citation>
    <scope>NUCLEOTIDE SEQUENCE [LARGE SCALE GENOMIC DNA]</scope>
    <source>
        <strain evidence="2 3">Pla175</strain>
    </source>
</reference>
<dbReference type="KEGG" id="pnd:Pla175_17440"/>
<name>A0A518DA63_9BACT</name>
<dbReference type="PANTHER" id="PTHR43037">
    <property type="entry name" value="UNNAMED PRODUCT-RELATED"/>
    <property type="match status" value="1"/>
</dbReference>
<gene>
    <name evidence="2" type="ORF">Pla175_17440</name>
</gene>
<dbReference type="PANTHER" id="PTHR43037:SF1">
    <property type="entry name" value="BLL1128 PROTEIN"/>
    <property type="match status" value="1"/>
</dbReference>
<dbReference type="Proteomes" id="UP000317429">
    <property type="component" value="Chromosome"/>
</dbReference>